<keyword evidence="4" id="KW-1185">Reference proteome</keyword>
<dbReference type="EMBL" id="WRXN01000007">
    <property type="protein sequence ID" value="MVT10029.1"/>
    <property type="molecule type" value="Genomic_DNA"/>
</dbReference>
<dbReference type="AlphaFoldDB" id="A0A7K1U6Q3"/>
<evidence type="ECO:0000259" key="2">
    <source>
        <dbReference type="Pfam" id="PF06580"/>
    </source>
</evidence>
<accession>A0A7K1U6Q3</accession>
<organism evidence="3 4">
    <name type="scientific">Chitinophaga tropicalis</name>
    <dbReference type="NCBI Taxonomy" id="2683588"/>
    <lineage>
        <taxon>Bacteria</taxon>
        <taxon>Pseudomonadati</taxon>
        <taxon>Bacteroidota</taxon>
        <taxon>Chitinophagia</taxon>
        <taxon>Chitinophagales</taxon>
        <taxon>Chitinophagaceae</taxon>
        <taxon>Chitinophaga</taxon>
    </lineage>
</organism>
<dbReference type="InterPro" id="IPR010559">
    <property type="entry name" value="Sig_transdc_His_kin_internal"/>
</dbReference>
<sequence length="532" mass="60436">MLPEIYRSRYFIITGILIFICFAIIGIFISVQSGKRTRQISIDMATKVYQLKSTVIKNEFHSFLKGLDDIAPVVKQLPNKTALQQNLPSVEALLLNHPYINDGFYILVNGQDTLQSAVRKQGDHYEHLPLQQYQLQLLAASGSNSNAIVNIADSLHWLTISKYQLADSSVLIAGLDINLRQLQHHLWSVDTTGRAYAFITDQQGVYISHPEEQLIGEKMLTTSLPVSGRKRLGDSITSYETVTSSYLQLPVLRYYTPLQLAGTQWTLVVDTPLLAVDEDVKAIEKYMLLLFISTGIIILALIAWAQTKWQKEFVLRQQAELTRKELLAEKQTLGLIAEKQQKHNALLQLNTLKDKVDPHFLFNSLNSLNALIEQSPELAKSFVMKLSHVYRYVLDAYPDKLTTVAAELHFANEYFFLLKIRFGQALAPLEIQISDEHMQRQVPFVSLQTLIENAVKHNIVSKEMPLQISIQSEDDHIVITNNLQLRKDVKGSGNQGLYYLQSIYSYLGNQQFRYGVEGSYFKCYLPVLPASK</sequence>
<dbReference type="GO" id="GO:0000155">
    <property type="term" value="F:phosphorelay sensor kinase activity"/>
    <property type="evidence" value="ECO:0007669"/>
    <property type="project" value="InterPro"/>
</dbReference>
<comment type="caution">
    <text evidence="3">The sequence shown here is derived from an EMBL/GenBank/DDBJ whole genome shotgun (WGS) entry which is preliminary data.</text>
</comment>
<dbReference type="InterPro" id="IPR029151">
    <property type="entry name" value="Sensor-like_sf"/>
</dbReference>
<dbReference type="InterPro" id="IPR050640">
    <property type="entry name" value="Bact_2-comp_sensor_kinase"/>
</dbReference>
<dbReference type="SUPFAM" id="SSF103190">
    <property type="entry name" value="Sensory domain-like"/>
    <property type="match status" value="1"/>
</dbReference>
<keyword evidence="1" id="KW-0472">Membrane</keyword>
<protein>
    <recommendedName>
        <fullName evidence="2">Signal transduction histidine kinase internal region domain-containing protein</fullName>
    </recommendedName>
</protein>
<dbReference type="PANTHER" id="PTHR34220:SF7">
    <property type="entry name" value="SENSOR HISTIDINE KINASE YPDA"/>
    <property type="match status" value="1"/>
</dbReference>
<keyword evidence="1" id="KW-0812">Transmembrane</keyword>
<feature type="domain" description="Signal transduction histidine kinase internal region" evidence="2">
    <location>
        <begin position="348"/>
        <end position="425"/>
    </location>
</feature>
<evidence type="ECO:0000313" key="4">
    <source>
        <dbReference type="Proteomes" id="UP000461730"/>
    </source>
</evidence>
<dbReference type="GO" id="GO:0016020">
    <property type="term" value="C:membrane"/>
    <property type="evidence" value="ECO:0007669"/>
    <property type="project" value="InterPro"/>
</dbReference>
<name>A0A7K1U6Q3_9BACT</name>
<feature type="transmembrane region" description="Helical" evidence="1">
    <location>
        <begin position="286"/>
        <end position="305"/>
    </location>
</feature>
<feature type="transmembrane region" description="Helical" evidence="1">
    <location>
        <begin position="12"/>
        <end position="31"/>
    </location>
</feature>
<evidence type="ECO:0000313" key="3">
    <source>
        <dbReference type="EMBL" id="MVT10029.1"/>
    </source>
</evidence>
<evidence type="ECO:0000256" key="1">
    <source>
        <dbReference type="SAM" id="Phobius"/>
    </source>
</evidence>
<keyword evidence="1" id="KW-1133">Transmembrane helix</keyword>
<dbReference type="Gene3D" id="3.30.450.20">
    <property type="entry name" value="PAS domain"/>
    <property type="match status" value="1"/>
</dbReference>
<dbReference type="Proteomes" id="UP000461730">
    <property type="component" value="Unassembled WGS sequence"/>
</dbReference>
<reference evidence="3 4" key="1">
    <citation type="submission" date="2019-12" db="EMBL/GenBank/DDBJ databases">
        <title>Chitinophaga sp. strain ysch24 (GDMCC 1.1355), whole genome shotgun sequence.</title>
        <authorList>
            <person name="Zhang X."/>
        </authorList>
    </citation>
    <scope>NUCLEOTIDE SEQUENCE [LARGE SCALE GENOMIC DNA]</scope>
    <source>
        <strain evidence="4">ysch24</strain>
    </source>
</reference>
<dbReference type="PANTHER" id="PTHR34220">
    <property type="entry name" value="SENSOR HISTIDINE KINASE YPDA"/>
    <property type="match status" value="1"/>
</dbReference>
<proteinExistence type="predicted"/>
<dbReference type="Pfam" id="PF06580">
    <property type="entry name" value="His_kinase"/>
    <property type="match status" value="1"/>
</dbReference>
<gene>
    <name evidence="3" type="ORF">GO493_17290</name>
</gene>